<feature type="compositionally biased region" description="Polar residues" evidence="5">
    <location>
        <begin position="503"/>
        <end position="524"/>
    </location>
</feature>
<keyword evidence="3 4" id="KW-0408">Iron</keyword>
<feature type="compositionally biased region" description="Polar residues" evidence="5">
    <location>
        <begin position="543"/>
        <end position="553"/>
    </location>
</feature>
<evidence type="ECO:0000256" key="6">
    <source>
        <dbReference type="SAM" id="Phobius"/>
    </source>
</evidence>
<organism evidence="8 9">
    <name type="scientific">Pigmentiphaga litoralis</name>
    <dbReference type="NCBI Taxonomy" id="516702"/>
    <lineage>
        <taxon>Bacteria</taxon>
        <taxon>Pseudomonadati</taxon>
        <taxon>Pseudomonadota</taxon>
        <taxon>Betaproteobacteria</taxon>
        <taxon>Burkholderiales</taxon>
        <taxon>Alcaligenaceae</taxon>
        <taxon>Pigmentiphaga</taxon>
    </lineage>
</organism>
<accession>A0A7Y9LNQ6</accession>
<feature type="domain" description="Cytochrome c" evidence="7">
    <location>
        <begin position="896"/>
        <end position="1005"/>
    </location>
</feature>
<feature type="compositionally biased region" description="Polar residues" evidence="5">
    <location>
        <begin position="316"/>
        <end position="326"/>
    </location>
</feature>
<feature type="compositionally biased region" description="Polar residues" evidence="5">
    <location>
        <begin position="385"/>
        <end position="404"/>
    </location>
</feature>
<comment type="caution">
    <text evidence="8">The sequence shown here is derived from an EMBL/GenBank/DDBJ whole genome shotgun (WGS) entry which is preliminary data.</text>
</comment>
<evidence type="ECO:0000256" key="4">
    <source>
        <dbReference type="PROSITE-ProRule" id="PRU00433"/>
    </source>
</evidence>
<feature type="domain" description="Cytochrome c" evidence="7">
    <location>
        <begin position="751"/>
        <end position="854"/>
    </location>
</feature>
<evidence type="ECO:0000313" key="9">
    <source>
        <dbReference type="Proteomes" id="UP000542125"/>
    </source>
</evidence>
<feature type="region of interest" description="Disordered" evidence="5">
    <location>
        <begin position="494"/>
        <end position="553"/>
    </location>
</feature>
<dbReference type="Gene3D" id="1.10.760.10">
    <property type="entry name" value="Cytochrome c-like domain"/>
    <property type="match status" value="2"/>
</dbReference>
<feature type="compositionally biased region" description="Polar residues" evidence="5">
    <location>
        <begin position="355"/>
        <end position="365"/>
    </location>
</feature>
<feature type="compositionally biased region" description="Low complexity" evidence="5">
    <location>
        <begin position="258"/>
        <end position="292"/>
    </location>
</feature>
<dbReference type="RefSeq" id="WP_257022009.1">
    <property type="nucleotide sequence ID" value="NZ_JACBYR010000001.1"/>
</dbReference>
<dbReference type="SUPFAM" id="SSF46626">
    <property type="entry name" value="Cytochrome c"/>
    <property type="match status" value="3"/>
</dbReference>
<feature type="region of interest" description="Disordered" evidence="5">
    <location>
        <begin position="1"/>
        <end position="27"/>
    </location>
</feature>
<dbReference type="Pfam" id="PF13442">
    <property type="entry name" value="Cytochrome_CBB3"/>
    <property type="match status" value="1"/>
</dbReference>
<evidence type="ECO:0000256" key="5">
    <source>
        <dbReference type="SAM" id="MobiDB-lite"/>
    </source>
</evidence>
<keyword evidence="6" id="KW-0812">Transmembrane</keyword>
<feature type="transmembrane region" description="Helical" evidence="6">
    <location>
        <begin position="660"/>
        <end position="679"/>
    </location>
</feature>
<keyword evidence="1 4" id="KW-0349">Heme</keyword>
<evidence type="ECO:0000259" key="7">
    <source>
        <dbReference type="PROSITE" id="PS51007"/>
    </source>
</evidence>
<dbReference type="InterPro" id="IPR036909">
    <property type="entry name" value="Cyt_c-like_dom_sf"/>
</dbReference>
<dbReference type="GO" id="GO:0009055">
    <property type="term" value="F:electron transfer activity"/>
    <property type="evidence" value="ECO:0007669"/>
    <property type="project" value="InterPro"/>
</dbReference>
<dbReference type="AlphaFoldDB" id="A0A7Y9LNQ6"/>
<dbReference type="EMBL" id="JACBYR010000001">
    <property type="protein sequence ID" value="NYE83535.1"/>
    <property type="molecule type" value="Genomic_DNA"/>
</dbReference>
<dbReference type="PROSITE" id="PS51007">
    <property type="entry name" value="CYTC"/>
    <property type="match status" value="3"/>
</dbReference>
<feature type="compositionally biased region" description="Low complexity" evidence="5">
    <location>
        <begin position="366"/>
        <end position="384"/>
    </location>
</feature>
<evidence type="ECO:0000256" key="2">
    <source>
        <dbReference type="ARBA" id="ARBA00022723"/>
    </source>
</evidence>
<keyword evidence="6" id="KW-0472">Membrane</keyword>
<gene>
    <name evidence="8" type="ORF">FHW18_002806</name>
</gene>
<dbReference type="GO" id="GO:0020037">
    <property type="term" value="F:heme binding"/>
    <property type="evidence" value="ECO:0007669"/>
    <property type="project" value="InterPro"/>
</dbReference>
<dbReference type="GO" id="GO:0046872">
    <property type="term" value="F:metal ion binding"/>
    <property type="evidence" value="ECO:0007669"/>
    <property type="project" value="UniProtKB-KW"/>
</dbReference>
<dbReference type="InterPro" id="IPR009056">
    <property type="entry name" value="Cyt_c-like_dom"/>
</dbReference>
<keyword evidence="6" id="KW-1133">Transmembrane helix</keyword>
<feature type="transmembrane region" description="Helical" evidence="6">
    <location>
        <begin position="711"/>
        <end position="733"/>
    </location>
</feature>
<dbReference type="Pfam" id="PF00034">
    <property type="entry name" value="Cytochrom_C"/>
    <property type="match status" value="1"/>
</dbReference>
<evidence type="ECO:0000313" key="8">
    <source>
        <dbReference type="EMBL" id="NYE83535.1"/>
    </source>
</evidence>
<proteinExistence type="predicted"/>
<feature type="domain" description="Cytochrome c" evidence="7">
    <location>
        <begin position="1065"/>
        <end position="1153"/>
    </location>
</feature>
<dbReference type="PANTHER" id="PTHR35008">
    <property type="entry name" value="BLL4482 PROTEIN-RELATED"/>
    <property type="match status" value="1"/>
</dbReference>
<reference evidence="8 9" key="1">
    <citation type="submission" date="2020-07" db="EMBL/GenBank/DDBJ databases">
        <title>Genomic Encyclopedia of Type Strains, Phase IV (KMG-V): Genome sequencing to study the core and pangenomes of soil and plant-associated prokaryotes.</title>
        <authorList>
            <person name="Whitman W."/>
        </authorList>
    </citation>
    <scope>NUCLEOTIDE SEQUENCE [LARGE SCALE GENOMIC DNA]</scope>
    <source>
        <strain evidence="8 9">SAS40</strain>
    </source>
</reference>
<dbReference type="GO" id="GO:0016491">
    <property type="term" value="F:oxidoreductase activity"/>
    <property type="evidence" value="ECO:0007669"/>
    <property type="project" value="InterPro"/>
</dbReference>
<dbReference type="InterPro" id="IPR051459">
    <property type="entry name" value="Cytochrome_c-type_DH"/>
</dbReference>
<feature type="region of interest" description="Disordered" evidence="5">
    <location>
        <begin position="258"/>
        <end position="411"/>
    </location>
</feature>
<sequence length="1173" mass="120751">MAQGLPARPGSADTRDLTPPDPGTTLHGVVLRPPRMDWDGQRYTGMTLRHADDRAVRTIPGVFPAVVDRHFAGVVAVSAVLADQGASRLVLEWNAPLRERKQTAGKTDAAGEAGAGQRVAGAAAAGTGVGVGVDVGADAVARAGTAGADTFSRDYAWPQPQAADACWAVAWVHTQGVSIWAPVVDAGALRVEIAALLSLAVDQVTVLPTGQPGHAGAFDAAADAVLLSRAVNRPVRVRSSMPAAAVMPTRLTATVQAAALATSTSPTSTSPTSPLPASTSPPSTLPASTSSTPPLPTPSLPTSTLPTSTLPTSTSRITTLQMTTGSPVVRRPSLARLLTSGAAGGIGPNGHLAGNDSTGNDSAGNASTRSASTGSESTGSESTGNDPASDSAASNTSTIGNASATPARAHTAHPVVPYDAVPAIDWHPDASLDNSSTGTTPEGLPAAQIFALESFIDELAATQGVDPVALRLTQLEQDPRGEALVRSVAERAGWVGGSRGAPHSTSPGPTRSARQSTSPGTSPGTFPRAPRGTGRGFAYSSVIDESSTPPSRTWSAWVADVAVDPASGSVAVTRVVVGHDVEHLAPGPVKHAQAPIERQIDGVTRALLAPPAGFDDWAGQAPASRSGDSPTSTAVMPSAAGTTDIAWVAPGGDVATARPLAWTAAAGLPAAAAVANAIYDATGVRLRQPPFNGDAVRQQLRGGTAAPERRIAYAWLGGIAAAAVGLTVAALPWRPAIAPVQAPDLSVYSAEAIERGRLVAAASDCVVCHTAPGGTPNAGGLHLDTPFGQIVTTNITPDVETGIGNWSYAAFERAMRQGIHRDGRHLYPAFPYTSFAKFSEADMTALYAYMMSQPAVRSTPAPTSLAFPYSIRPLMAGWNTLFHDDQPYKPDPTQSLQWNRGAYLVQGAGHCGACHTPRNALGAEQRGKPAFLAGGEAEGWEAPALNSLSRAPIPWNEGDFFQYLSTGFSPRHGSAAGPMGPVIHGLQQLPSVDVAAMAHYLANLDGVTTHQASGAREALEASQGTTSRPGIAPGLAPAQDPALHASMHAAELARIEAATAPRARVFDAAGERIFEGACAVCHEPQAGPALAGIKLSLALNTNLHSDQPDNVLQSILQGIDSPANDALGDMPAFGSTLNDRQIVDVVHYLRDRFAPDRPAWRNVEERLTSLRKH</sequence>
<keyword evidence="9" id="KW-1185">Reference proteome</keyword>
<dbReference type="Proteomes" id="UP000542125">
    <property type="component" value="Unassembled WGS sequence"/>
</dbReference>
<evidence type="ECO:0000256" key="1">
    <source>
        <dbReference type="ARBA" id="ARBA00022617"/>
    </source>
</evidence>
<protein>
    <submittedName>
        <fullName evidence="8">Mono/diheme cytochrome c family protein</fullName>
    </submittedName>
</protein>
<feature type="compositionally biased region" description="Low complexity" evidence="5">
    <location>
        <begin position="300"/>
        <end position="315"/>
    </location>
</feature>
<keyword evidence="2 4" id="KW-0479">Metal-binding</keyword>
<evidence type="ECO:0000256" key="3">
    <source>
        <dbReference type="ARBA" id="ARBA00023004"/>
    </source>
</evidence>
<dbReference type="InterPro" id="IPR037165">
    <property type="entry name" value="AldOxase/xan_DH_Mopterin-bd_sf"/>
</dbReference>
<dbReference type="Gene3D" id="3.30.365.10">
    <property type="entry name" value="Aldehyde oxidase/xanthine dehydrogenase, molybdopterin binding domain"/>
    <property type="match status" value="1"/>
</dbReference>
<name>A0A7Y9LNQ6_9BURK</name>
<dbReference type="PANTHER" id="PTHR35008:SF8">
    <property type="entry name" value="ALCOHOL DEHYDROGENASE CYTOCHROME C SUBUNIT"/>
    <property type="match status" value="1"/>
</dbReference>
<dbReference type="SUPFAM" id="SSF56003">
    <property type="entry name" value="Molybdenum cofactor-binding domain"/>
    <property type="match status" value="2"/>
</dbReference>